<feature type="compositionally biased region" description="Acidic residues" evidence="1">
    <location>
        <begin position="489"/>
        <end position="503"/>
    </location>
</feature>
<reference evidence="2" key="1">
    <citation type="journal article" date="2020" name="Stud. Mycol.">
        <title>101 Dothideomycetes genomes: a test case for predicting lifestyles and emergence of pathogens.</title>
        <authorList>
            <person name="Haridas S."/>
            <person name="Albert R."/>
            <person name="Binder M."/>
            <person name="Bloem J."/>
            <person name="Labutti K."/>
            <person name="Salamov A."/>
            <person name="Andreopoulos B."/>
            <person name="Baker S."/>
            <person name="Barry K."/>
            <person name="Bills G."/>
            <person name="Bluhm B."/>
            <person name="Cannon C."/>
            <person name="Castanera R."/>
            <person name="Culley D."/>
            <person name="Daum C."/>
            <person name="Ezra D."/>
            <person name="Gonzalez J."/>
            <person name="Henrissat B."/>
            <person name="Kuo A."/>
            <person name="Liang C."/>
            <person name="Lipzen A."/>
            <person name="Lutzoni F."/>
            <person name="Magnuson J."/>
            <person name="Mondo S."/>
            <person name="Nolan M."/>
            <person name="Ohm R."/>
            <person name="Pangilinan J."/>
            <person name="Park H.-J."/>
            <person name="Ramirez L."/>
            <person name="Alfaro M."/>
            <person name="Sun H."/>
            <person name="Tritt A."/>
            <person name="Yoshinaga Y."/>
            <person name="Zwiers L.-H."/>
            <person name="Turgeon B."/>
            <person name="Goodwin S."/>
            <person name="Spatafora J."/>
            <person name="Crous P."/>
            <person name="Grigoriev I."/>
        </authorList>
    </citation>
    <scope>NUCLEOTIDE SEQUENCE</scope>
    <source>
        <strain evidence="2">CBS 116005</strain>
    </source>
</reference>
<feature type="compositionally biased region" description="Basic and acidic residues" evidence="1">
    <location>
        <begin position="465"/>
        <end position="480"/>
    </location>
</feature>
<name>A0A6G1L032_9PEZI</name>
<gene>
    <name evidence="2" type="ORF">EJ03DRAFT_368223</name>
</gene>
<dbReference type="Proteomes" id="UP000799436">
    <property type="component" value="Unassembled WGS sequence"/>
</dbReference>
<keyword evidence="3" id="KW-1185">Reference proteome</keyword>
<protein>
    <submittedName>
        <fullName evidence="2">Uncharacterized protein</fullName>
    </submittedName>
</protein>
<evidence type="ECO:0000313" key="3">
    <source>
        <dbReference type="Proteomes" id="UP000799436"/>
    </source>
</evidence>
<dbReference type="EMBL" id="ML995880">
    <property type="protein sequence ID" value="KAF2765942.1"/>
    <property type="molecule type" value="Genomic_DNA"/>
</dbReference>
<sequence length="526" mass="57858">MTVMPAIVGRAPGSPEAAAMCLFGVYVAWQSLFTYARYEEFNPIYLPSGQTATSMMASIAQSMPRVKPGKTSGPVAGPRGGPPDAGSKAFEVSVEHCWWSGWQHHRFSQQQYPQADRTLLCHIAANTEELRGIGIVHNTSPRDLITIEDGCTVRWRSACRSRREAARKERHRKKCRRACSQAALTMRVDRPAGFQPIREAPTKRLMEMRALEEDDSVPATEHYPSVSLPQNPATNALSAQSGIVIPPVAIGTEDEHGHERRKHTACSASPPLNATAFPSSSDYVANTTSHPPNPTAAHPACTICAAVCPVGCPQRHISVKLHHAELHRQHAVYTHSFGPDQSKLAYSSANPLRTEPDATTDRTSPSVCGRISASTVCEAIFNDANRIVAHSKCLIYVPWRFLIEWAADPSSSSPINFLPVQTDGSNDRMQFTTWHAVAPHDRQARTRATVLTLYPILLGQAKTTGDNKEVGDNVKEDSGNDARNNATQLDDEDSADTQDDVQDETQPFEYEEPSQNGVWATLYFRR</sequence>
<proteinExistence type="predicted"/>
<dbReference type="AlphaFoldDB" id="A0A6G1L032"/>
<evidence type="ECO:0000313" key="2">
    <source>
        <dbReference type="EMBL" id="KAF2765942.1"/>
    </source>
</evidence>
<feature type="region of interest" description="Disordered" evidence="1">
    <location>
        <begin position="344"/>
        <end position="365"/>
    </location>
</feature>
<organism evidence="2 3">
    <name type="scientific">Teratosphaeria nubilosa</name>
    <dbReference type="NCBI Taxonomy" id="161662"/>
    <lineage>
        <taxon>Eukaryota</taxon>
        <taxon>Fungi</taxon>
        <taxon>Dikarya</taxon>
        <taxon>Ascomycota</taxon>
        <taxon>Pezizomycotina</taxon>
        <taxon>Dothideomycetes</taxon>
        <taxon>Dothideomycetidae</taxon>
        <taxon>Mycosphaerellales</taxon>
        <taxon>Teratosphaeriaceae</taxon>
        <taxon>Teratosphaeria</taxon>
    </lineage>
</organism>
<feature type="region of interest" description="Disordered" evidence="1">
    <location>
        <begin position="464"/>
        <end position="515"/>
    </location>
</feature>
<evidence type="ECO:0000256" key="1">
    <source>
        <dbReference type="SAM" id="MobiDB-lite"/>
    </source>
</evidence>
<feature type="region of interest" description="Disordered" evidence="1">
    <location>
        <begin position="64"/>
        <end position="86"/>
    </location>
</feature>
<accession>A0A6G1L032</accession>